<dbReference type="InParanoid" id="A0A067PSK0"/>
<dbReference type="HOGENOM" id="CLU_2158795_0_0_1"/>
<dbReference type="Proteomes" id="UP000027265">
    <property type="component" value="Unassembled WGS sequence"/>
</dbReference>
<evidence type="ECO:0000256" key="1">
    <source>
        <dbReference type="SAM" id="MobiDB-lite"/>
    </source>
</evidence>
<accession>A0A067PSK0</accession>
<sequence>MEAGLGRAPQGLVRPGSGLKARPCTTLIEWARQKVGVIKTNLDERKRIKIERLGKKKIRAKRQYSKLEEACGSNEMEGTELRRRRWLPGQMGNRSDADAGFRQQDCASTLD</sequence>
<dbReference type="AlphaFoldDB" id="A0A067PSK0"/>
<feature type="region of interest" description="Disordered" evidence="1">
    <location>
        <begin position="71"/>
        <end position="111"/>
    </location>
</feature>
<keyword evidence="3" id="KW-1185">Reference proteome</keyword>
<evidence type="ECO:0000313" key="2">
    <source>
        <dbReference type="EMBL" id="KDQ56805.1"/>
    </source>
</evidence>
<organism evidence="2 3">
    <name type="scientific">Jaapia argillacea MUCL 33604</name>
    <dbReference type="NCBI Taxonomy" id="933084"/>
    <lineage>
        <taxon>Eukaryota</taxon>
        <taxon>Fungi</taxon>
        <taxon>Dikarya</taxon>
        <taxon>Basidiomycota</taxon>
        <taxon>Agaricomycotina</taxon>
        <taxon>Agaricomycetes</taxon>
        <taxon>Agaricomycetidae</taxon>
        <taxon>Jaapiales</taxon>
        <taxon>Jaapiaceae</taxon>
        <taxon>Jaapia</taxon>
    </lineage>
</organism>
<reference evidence="3" key="1">
    <citation type="journal article" date="2014" name="Proc. Natl. Acad. Sci. U.S.A.">
        <title>Extensive sampling of basidiomycete genomes demonstrates inadequacy of the white-rot/brown-rot paradigm for wood decay fungi.</title>
        <authorList>
            <person name="Riley R."/>
            <person name="Salamov A.A."/>
            <person name="Brown D.W."/>
            <person name="Nagy L.G."/>
            <person name="Floudas D."/>
            <person name="Held B.W."/>
            <person name="Levasseur A."/>
            <person name="Lombard V."/>
            <person name="Morin E."/>
            <person name="Otillar R."/>
            <person name="Lindquist E.A."/>
            <person name="Sun H."/>
            <person name="LaButti K.M."/>
            <person name="Schmutz J."/>
            <person name="Jabbour D."/>
            <person name="Luo H."/>
            <person name="Baker S.E."/>
            <person name="Pisabarro A.G."/>
            <person name="Walton J.D."/>
            <person name="Blanchette R.A."/>
            <person name="Henrissat B."/>
            <person name="Martin F."/>
            <person name="Cullen D."/>
            <person name="Hibbett D.S."/>
            <person name="Grigoriev I.V."/>
        </authorList>
    </citation>
    <scope>NUCLEOTIDE SEQUENCE [LARGE SCALE GENOMIC DNA]</scope>
    <source>
        <strain evidence="3">MUCL 33604</strain>
    </source>
</reference>
<evidence type="ECO:0000313" key="3">
    <source>
        <dbReference type="Proteomes" id="UP000027265"/>
    </source>
</evidence>
<protein>
    <submittedName>
        <fullName evidence="2">Uncharacterized protein</fullName>
    </submittedName>
</protein>
<dbReference type="EMBL" id="KL197721">
    <property type="protein sequence ID" value="KDQ56805.1"/>
    <property type="molecule type" value="Genomic_DNA"/>
</dbReference>
<name>A0A067PSK0_9AGAM</name>
<proteinExistence type="predicted"/>
<gene>
    <name evidence="2" type="ORF">JAAARDRAFT_36281</name>
</gene>